<dbReference type="Gene3D" id="2.40.50.100">
    <property type="match status" value="1"/>
</dbReference>
<gene>
    <name evidence="7" type="ORF">GLUCOINTEAF2_0201976</name>
</gene>
<dbReference type="GO" id="GO:0003989">
    <property type="term" value="F:acetyl-CoA carboxylase activity"/>
    <property type="evidence" value="ECO:0007669"/>
    <property type="project" value="InterPro"/>
</dbReference>
<evidence type="ECO:0000313" key="7">
    <source>
        <dbReference type="EMBL" id="KPH87894.1"/>
    </source>
</evidence>
<dbReference type="PRINTS" id="PR01071">
    <property type="entry name" value="ACOABIOTINCC"/>
</dbReference>
<dbReference type="SUPFAM" id="SSF51230">
    <property type="entry name" value="Single hybrid motif"/>
    <property type="match status" value="1"/>
</dbReference>
<dbReference type="AlphaFoldDB" id="A0A0N0MGG3"/>
<dbReference type="InterPro" id="IPR050709">
    <property type="entry name" value="Biotin_Carboxyl_Carrier/Decarb"/>
</dbReference>
<dbReference type="Pfam" id="PF00364">
    <property type="entry name" value="Biotin_lipoyl"/>
    <property type="match status" value="1"/>
</dbReference>
<keyword evidence="4" id="KW-0443">Lipid metabolism</keyword>
<dbReference type="Proteomes" id="UP000031553">
    <property type="component" value="Unassembled WGS sequence"/>
</dbReference>
<sequence length="150" mass="16173">MNTALIEALMARMCAEGVIELDYSCNGERIRLVRESRPTEAPSLPPVSAAPAPMVDEGTPSDDMACPTQIEIRAQMAGQFYTSPSPGEASFVTVGDEVAEGAPLYILEVMKMLNRIEAEFPCRIVAVLCENGAGVEIGTPLFRVERTDHA</sequence>
<name>A0A0N0MGG3_9PROT</name>
<dbReference type="InterPro" id="IPR001249">
    <property type="entry name" value="AcCoA_biotinCC"/>
</dbReference>
<protein>
    <recommendedName>
        <fullName evidence="2 4">Biotin carboxyl carrier protein of acetyl-CoA carboxylase</fullName>
    </recommendedName>
</protein>
<dbReference type="GO" id="GO:0009317">
    <property type="term" value="C:acetyl-CoA carboxylase complex"/>
    <property type="evidence" value="ECO:0007669"/>
    <property type="project" value="InterPro"/>
</dbReference>
<comment type="pathway">
    <text evidence="4">Lipid metabolism; fatty acid biosynthesis.</text>
</comment>
<comment type="caution">
    <text evidence="7">The sequence shown here is derived from an EMBL/GenBank/DDBJ whole genome shotgun (WGS) entry which is preliminary data.</text>
</comment>
<organism evidence="7 8">
    <name type="scientific">Komagataeibacter intermedius AF2</name>
    <dbReference type="NCBI Taxonomy" id="1458464"/>
    <lineage>
        <taxon>Bacteria</taxon>
        <taxon>Pseudomonadati</taxon>
        <taxon>Pseudomonadota</taxon>
        <taxon>Alphaproteobacteria</taxon>
        <taxon>Acetobacterales</taxon>
        <taxon>Acetobacteraceae</taxon>
        <taxon>Komagataeibacter</taxon>
    </lineage>
</organism>
<dbReference type="UniPathway" id="UPA00094"/>
<dbReference type="InterPro" id="IPR000089">
    <property type="entry name" value="Biotin_lipoyl"/>
</dbReference>
<reference evidence="7 8" key="1">
    <citation type="submission" date="2015-07" db="EMBL/GenBank/DDBJ databases">
        <title>Draft Genome Sequence of Komagataeibacter intermedius Strain AF2, Isolated from Kombucha Tea.</title>
        <authorList>
            <person name="Santos R.A."/>
            <person name="Berretta A.A."/>
            <person name="Barud H.S."/>
            <person name="Ribeiro S.J."/>
            <person name="Gonzalez-Garcia L.N."/>
            <person name="Zucchi T.D."/>
            <person name="Goldman G.H."/>
            <person name="Riano-Pachon D.M."/>
        </authorList>
    </citation>
    <scope>NUCLEOTIDE SEQUENCE [LARGE SCALE GENOMIC DNA]</scope>
    <source>
        <strain evidence="7 8">AF2</strain>
    </source>
</reference>
<keyword evidence="4" id="KW-0444">Lipid biosynthesis</keyword>
<dbReference type="PANTHER" id="PTHR45266:SF3">
    <property type="entry name" value="OXALOACETATE DECARBOXYLASE ALPHA CHAIN"/>
    <property type="match status" value="1"/>
</dbReference>
<dbReference type="CDD" id="cd06850">
    <property type="entry name" value="biotinyl_domain"/>
    <property type="match status" value="1"/>
</dbReference>
<feature type="region of interest" description="Disordered" evidence="5">
    <location>
        <begin position="36"/>
        <end position="63"/>
    </location>
</feature>
<evidence type="ECO:0000256" key="2">
    <source>
        <dbReference type="ARBA" id="ARBA00017562"/>
    </source>
</evidence>
<evidence type="ECO:0000256" key="1">
    <source>
        <dbReference type="ARBA" id="ARBA00003761"/>
    </source>
</evidence>
<dbReference type="PROSITE" id="PS50968">
    <property type="entry name" value="BIOTINYL_LIPOYL"/>
    <property type="match status" value="1"/>
</dbReference>
<dbReference type="RefSeq" id="WP_242407752.1">
    <property type="nucleotide sequence ID" value="NZ_JUFX02000090.1"/>
</dbReference>
<dbReference type="InterPro" id="IPR011053">
    <property type="entry name" value="Single_hybrid_motif"/>
</dbReference>
<accession>A0A0N0MGG3</accession>
<dbReference type="GO" id="GO:0006633">
    <property type="term" value="P:fatty acid biosynthetic process"/>
    <property type="evidence" value="ECO:0007669"/>
    <property type="project" value="UniProtKB-UniPathway"/>
</dbReference>
<dbReference type="PANTHER" id="PTHR45266">
    <property type="entry name" value="OXALOACETATE DECARBOXYLASE ALPHA CHAIN"/>
    <property type="match status" value="1"/>
</dbReference>
<keyword evidence="4" id="KW-0276">Fatty acid metabolism</keyword>
<evidence type="ECO:0000313" key="8">
    <source>
        <dbReference type="Proteomes" id="UP000031553"/>
    </source>
</evidence>
<keyword evidence="3 4" id="KW-0092">Biotin</keyword>
<keyword evidence="4" id="KW-0275">Fatty acid biosynthesis</keyword>
<evidence type="ECO:0000259" key="6">
    <source>
        <dbReference type="PROSITE" id="PS50968"/>
    </source>
</evidence>
<feature type="domain" description="Lipoyl-binding" evidence="6">
    <location>
        <begin position="67"/>
        <end position="145"/>
    </location>
</feature>
<evidence type="ECO:0000256" key="5">
    <source>
        <dbReference type="SAM" id="MobiDB-lite"/>
    </source>
</evidence>
<proteinExistence type="predicted"/>
<evidence type="ECO:0000256" key="4">
    <source>
        <dbReference type="RuleBase" id="RU364072"/>
    </source>
</evidence>
<evidence type="ECO:0000256" key="3">
    <source>
        <dbReference type="ARBA" id="ARBA00023267"/>
    </source>
</evidence>
<comment type="function">
    <text evidence="1 4">This protein is a component of the acetyl coenzyme A carboxylase complex; first, biotin carboxylase catalyzes the carboxylation of the carrier protein and then the transcarboxylase transfers the carboxyl group to form malonyl-CoA.</text>
</comment>
<dbReference type="EMBL" id="JUFX02000090">
    <property type="protein sequence ID" value="KPH87894.1"/>
    <property type="molecule type" value="Genomic_DNA"/>
</dbReference>